<dbReference type="eggNOG" id="COG3408">
    <property type="taxonomic scope" value="Bacteria"/>
</dbReference>
<gene>
    <name evidence="1" type="ORF">JCM21142_2746</name>
</gene>
<sequence length="246" mass="27688">MTKYVNAILYFFLLIGSLGAQNPDWSLLTPKLAGTLRLGVEVKGESKWFSDFTTVHLDVSKNQLRYILADNIMGGGTMELIVRSLEDSQGAVMKLKGENIVQDVRLIWMFGGASNKEVDADQWISEILPEDCLLNVFSIEGQSFTLYYGSSQKLRVLGGLVPSGGCLRLADARKQAQPLCLLKSGKKTRYQVVSSDVAMTTGKDYYFCFYFLNPRADYNYFMLPKLFKEGSYVVNKETEWMKSTPD</sequence>
<dbReference type="STRING" id="869213.GCA_000517085_04213"/>
<evidence type="ECO:0008006" key="3">
    <source>
        <dbReference type="Google" id="ProtNLM"/>
    </source>
</evidence>
<evidence type="ECO:0000313" key="1">
    <source>
        <dbReference type="EMBL" id="GAF02119.1"/>
    </source>
</evidence>
<comment type="caution">
    <text evidence="1">The sequence shown here is derived from an EMBL/GenBank/DDBJ whole genome shotgun (WGS) entry which is preliminary data.</text>
</comment>
<protein>
    <recommendedName>
        <fullName evidence="3">DUF4450 domain-containing protein</fullName>
    </recommendedName>
</protein>
<dbReference type="AlphaFoldDB" id="W7YHU0"/>
<dbReference type="Proteomes" id="UP000019402">
    <property type="component" value="Unassembled WGS sequence"/>
</dbReference>
<organism evidence="1 2">
    <name type="scientific">Saccharicrinis fermentans DSM 9555 = JCM 21142</name>
    <dbReference type="NCBI Taxonomy" id="869213"/>
    <lineage>
        <taxon>Bacteria</taxon>
        <taxon>Pseudomonadati</taxon>
        <taxon>Bacteroidota</taxon>
        <taxon>Bacteroidia</taxon>
        <taxon>Marinilabiliales</taxon>
        <taxon>Marinilabiliaceae</taxon>
        <taxon>Saccharicrinis</taxon>
    </lineage>
</organism>
<evidence type="ECO:0000313" key="2">
    <source>
        <dbReference type="Proteomes" id="UP000019402"/>
    </source>
</evidence>
<dbReference type="InterPro" id="IPR028028">
    <property type="entry name" value="DUF4450"/>
</dbReference>
<name>W7YHU0_9BACT</name>
<reference evidence="1 2" key="1">
    <citation type="journal article" date="2014" name="Genome Announc.">
        <title>Draft Genome Sequence of Cytophaga fermentans JCM 21142T, a Facultative Anaerobe Isolated from Marine Mud.</title>
        <authorList>
            <person name="Starns D."/>
            <person name="Oshima K."/>
            <person name="Suda W."/>
            <person name="Iino T."/>
            <person name="Yuki M."/>
            <person name="Inoue J."/>
            <person name="Kitamura K."/>
            <person name="Iida T."/>
            <person name="Darby A."/>
            <person name="Hattori M."/>
            <person name="Ohkuma M."/>
        </authorList>
    </citation>
    <scope>NUCLEOTIDE SEQUENCE [LARGE SCALE GENOMIC DNA]</scope>
    <source>
        <strain evidence="1 2">JCM 21142</strain>
    </source>
</reference>
<proteinExistence type="predicted"/>
<dbReference type="EMBL" id="BAMD01000005">
    <property type="protein sequence ID" value="GAF02119.1"/>
    <property type="molecule type" value="Genomic_DNA"/>
</dbReference>
<keyword evidence="2" id="KW-1185">Reference proteome</keyword>
<dbReference type="Pfam" id="PF14614">
    <property type="entry name" value="DUF4450"/>
    <property type="match status" value="1"/>
</dbReference>
<accession>W7YHU0</accession>